<evidence type="ECO:0000313" key="2">
    <source>
        <dbReference type="Proteomes" id="UP000664169"/>
    </source>
</evidence>
<evidence type="ECO:0008006" key="3">
    <source>
        <dbReference type="Google" id="ProtNLM"/>
    </source>
</evidence>
<dbReference type="Proteomes" id="UP000664169">
    <property type="component" value="Unassembled WGS sequence"/>
</dbReference>
<evidence type="ECO:0000313" key="1">
    <source>
        <dbReference type="EMBL" id="CAF9919811.1"/>
    </source>
</evidence>
<dbReference type="OrthoDB" id="5421601at2759"/>
<proteinExistence type="predicted"/>
<accession>A0A8H3F5N6</accession>
<comment type="caution">
    <text evidence="1">The sequence shown here is derived from an EMBL/GenBank/DDBJ whole genome shotgun (WGS) entry which is preliminary data.</text>
</comment>
<gene>
    <name evidence="1" type="ORF">GOMPHAMPRED_001877</name>
</gene>
<reference evidence="1" key="1">
    <citation type="submission" date="2021-03" db="EMBL/GenBank/DDBJ databases">
        <authorList>
            <person name="Tagirdzhanova G."/>
        </authorList>
    </citation>
    <scope>NUCLEOTIDE SEQUENCE</scope>
</reference>
<keyword evidence="2" id="KW-1185">Reference proteome</keyword>
<organism evidence="1 2">
    <name type="scientific">Gomphillus americanus</name>
    <dbReference type="NCBI Taxonomy" id="1940652"/>
    <lineage>
        <taxon>Eukaryota</taxon>
        <taxon>Fungi</taxon>
        <taxon>Dikarya</taxon>
        <taxon>Ascomycota</taxon>
        <taxon>Pezizomycotina</taxon>
        <taxon>Lecanoromycetes</taxon>
        <taxon>OSLEUM clade</taxon>
        <taxon>Ostropomycetidae</taxon>
        <taxon>Ostropales</taxon>
        <taxon>Graphidaceae</taxon>
        <taxon>Gomphilloideae</taxon>
        <taxon>Gomphillus</taxon>
    </lineage>
</organism>
<protein>
    <recommendedName>
        <fullName evidence="3">F-box domain-containing protein</fullName>
    </recommendedName>
</protein>
<name>A0A8H3F5N6_9LECA</name>
<dbReference type="AlphaFoldDB" id="A0A8H3F5N6"/>
<sequence>MSLASLPNELLSIIFKECLLSGGFEDLALSCRRCYTVGRGYAGRYKKQMALWRRDDIKEFASSSQLSTMGLIRAILENPDRARWVQCLDLYFTQDADVKITCLNRTDLEFLTSYITSRPWFSTIPNKDAFSIWIQKHGIENGEYERPYNRNGRYAIFKRGQRIVARTVLLLLLMYNAEAIILPATWRYAAAEDFSILSKVALHLYTQRLGATSTKGKLLPLSNLRSVYYNGNVVGSELSSVMVITPFLSSELLRTLVAKCLIALDDSSHNLSFTWPYQGFTSKLKTIKLEQCCIEPKCLTQLLSHAPHVESFVYSHQGIDCHGPYPHKPIDYHGRWWSAGAFINAIGKYAGKTLRHLSVTVDDPTCIILTGAHSLKDFTALEECRLTLDTICAPPLDGMFTVDLNKIGAGSKRWTLFRMRKVMPQIEDILPTSIKKLTLKVNDDCRASAEHHAALGTLFRAKQKIATIGAFPNLEEIVVERPKALRGFGSIRRLLETCGVTIKLL</sequence>
<dbReference type="EMBL" id="CAJPDQ010000015">
    <property type="protein sequence ID" value="CAF9919811.1"/>
    <property type="molecule type" value="Genomic_DNA"/>
</dbReference>